<dbReference type="FunCoup" id="A0A0D1XMA0">
    <property type="interactions" value="572"/>
</dbReference>
<organism evidence="13 14">
    <name type="scientific">Verruconis gallopava</name>
    <dbReference type="NCBI Taxonomy" id="253628"/>
    <lineage>
        <taxon>Eukaryota</taxon>
        <taxon>Fungi</taxon>
        <taxon>Dikarya</taxon>
        <taxon>Ascomycota</taxon>
        <taxon>Pezizomycotina</taxon>
        <taxon>Dothideomycetes</taxon>
        <taxon>Pleosporomycetidae</taxon>
        <taxon>Venturiales</taxon>
        <taxon>Sympoventuriaceae</taxon>
        <taxon>Verruconis</taxon>
    </lineage>
</organism>
<feature type="transmembrane region" description="Helical" evidence="11">
    <location>
        <begin position="313"/>
        <end position="336"/>
    </location>
</feature>
<dbReference type="VEuPathDB" id="FungiDB:PV09_05336"/>
<evidence type="ECO:0000259" key="12">
    <source>
        <dbReference type="PROSITE" id="PS50922"/>
    </source>
</evidence>
<evidence type="ECO:0000256" key="3">
    <source>
        <dbReference type="ARBA" id="ARBA00022679"/>
    </source>
</evidence>
<dbReference type="AlphaFoldDB" id="A0A0D1XMA0"/>
<dbReference type="RefSeq" id="XP_016213450.1">
    <property type="nucleotide sequence ID" value="XM_016358831.1"/>
</dbReference>
<keyword evidence="4 9" id="KW-0812">Transmembrane</keyword>
<dbReference type="EMBL" id="KN847544">
    <property type="protein sequence ID" value="KIW03581.1"/>
    <property type="molecule type" value="Genomic_DNA"/>
</dbReference>
<feature type="region of interest" description="Disordered" evidence="10">
    <location>
        <begin position="1"/>
        <end position="79"/>
    </location>
</feature>
<feature type="transmembrane region" description="Helical" evidence="11">
    <location>
        <begin position="96"/>
        <end position="113"/>
    </location>
</feature>
<dbReference type="Pfam" id="PF03798">
    <property type="entry name" value="TRAM_LAG1_CLN8"/>
    <property type="match status" value="1"/>
</dbReference>
<evidence type="ECO:0000256" key="7">
    <source>
        <dbReference type="ARBA" id="ARBA00023136"/>
    </source>
</evidence>
<dbReference type="InterPro" id="IPR016439">
    <property type="entry name" value="Lag1/Lac1-like"/>
</dbReference>
<evidence type="ECO:0000256" key="10">
    <source>
        <dbReference type="SAM" id="MobiDB-lite"/>
    </source>
</evidence>
<dbReference type="PANTHER" id="PTHR12560:SF11">
    <property type="entry name" value="CERAMIDE SYNTHASE LAC1-RELATED"/>
    <property type="match status" value="1"/>
</dbReference>
<dbReference type="GeneID" id="27313309"/>
<accession>A0A0D1XMA0</accession>
<protein>
    <recommendedName>
        <fullName evidence="12">TLC domain-containing protein</fullName>
    </recommendedName>
</protein>
<comment type="similarity">
    <text evidence="2">Belongs to the sphingosine N-acyltransferase family.</text>
</comment>
<feature type="domain" description="TLC" evidence="12">
    <location>
        <begin position="187"/>
        <end position="471"/>
    </location>
</feature>
<dbReference type="GO" id="GO:0005789">
    <property type="term" value="C:endoplasmic reticulum membrane"/>
    <property type="evidence" value="ECO:0007669"/>
    <property type="project" value="UniProtKB-SubCell"/>
</dbReference>
<evidence type="ECO:0000313" key="13">
    <source>
        <dbReference type="EMBL" id="KIW03581.1"/>
    </source>
</evidence>
<gene>
    <name evidence="13" type="ORF">PV09_05336</name>
</gene>
<evidence type="ECO:0000256" key="6">
    <source>
        <dbReference type="ARBA" id="ARBA00022989"/>
    </source>
</evidence>
<feature type="transmembrane region" description="Helical" evidence="11">
    <location>
        <begin position="442"/>
        <end position="467"/>
    </location>
</feature>
<dbReference type="PROSITE" id="PS50922">
    <property type="entry name" value="TLC"/>
    <property type="match status" value="1"/>
</dbReference>
<keyword evidence="14" id="KW-1185">Reference proteome</keyword>
<dbReference type="SMART" id="SM00724">
    <property type="entry name" value="TLC"/>
    <property type="match status" value="1"/>
</dbReference>
<proteinExistence type="inferred from homology"/>
<keyword evidence="6 11" id="KW-1133">Transmembrane helix</keyword>
<dbReference type="HOGENOM" id="CLU_028277_4_0_1"/>
<evidence type="ECO:0000256" key="9">
    <source>
        <dbReference type="PROSITE-ProRule" id="PRU00205"/>
    </source>
</evidence>
<evidence type="ECO:0000256" key="2">
    <source>
        <dbReference type="ARBA" id="ARBA00009808"/>
    </source>
</evidence>
<keyword evidence="7 9" id="KW-0472">Membrane</keyword>
<feature type="transmembrane region" description="Helical" evidence="11">
    <location>
        <begin position="272"/>
        <end position="293"/>
    </location>
</feature>
<dbReference type="InParanoid" id="A0A0D1XMA0"/>
<dbReference type="OrthoDB" id="3053196at2759"/>
<evidence type="ECO:0000256" key="11">
    <source>
        <dbReference type="SAM" id="Phobius"/>
    </source>
</evidence>
<feature type="transmembrane region" description="Helical" evidence="11">
    <location>
        <begin position="152"/>
        <end position="174"/>
    </location>
</feature>
<reference evidence="13 14" key="1">
    <citation type="submission" date="2015-01" db="EMBL/GenBank/DDBJ databases">
        <title>The Genome Sequence of Ochroconis gallopava CBS43764.</title>
        <authorList>
            <consortium name="The Broad Institute Genomics Platform"/>
            <person name="Cuomo C."/>
            <person name="de Hoog S."/>
            <person name="Gorbushina A."/>
            <person name="Stielow B."/>
            <person name="Teixiera M."/>
            <person name="Abouelleil A."/>
            <person name="Chapman S.B."/>
            <person name="Priest M."/>
            <person name="Young S.K."/>
            <person name="Wortman J."/>
            <person name="Nusbaum C."/>
            <person name="Birren B."/>
        </authorList>
    </citation>
    <scope>NUCLEOTIDE SEQUENCE [LARGE SCALE GENOMIC DNA]</scope>
    <source>
        <strain evidence="13 14">CBS 43764</strain>
    </source>
</reference>
<evidence type="ECO:0000313" key="14">
    <source>
        <dbReference type="Proteomes" id="UP000053259"/>
    </source>
</evidence>
<dbReference type="InterPro" id="IPR006634">
    <property type="entry name" value="TLC-dom"/>
</dbReference>
<dbReference type="PANTHER" id="PTHR12560">
    <property type="entry name" value="LONGEVITY ASSURANCE FACTOR 1 LAG1"/>
    <property type="match status" value="1"/>
</dbReference>
<dbReference type="Proteomes" id="UP000053259">
    <property type="component" value="Unassembled WGS sequence"/>
</dbReference>
<dbReference type="GO" id="GO:0050291">
    <property type="term" value="F:sphingosine N-acyltransferase activity"/>
    <property type="evidence" value="ECO:0007669"/>
    <property type="project" value="InterPro"/>
</dbReference>
<feature type="transmembrane region" description="Helical" evidence="11">
    <location>
        <begin position="242"/>
        <end position="260"/>
    </location>
</feature>
<sequence length="540" mass="61284">MSMATGSEASPSLAAEPKPNGSADGTRRRRTSSLRGEPPGDTSVPALATMYDHEPLPAQVSSPVQKSNPERAHRGRKRRKVKSLYRRWKSISLRHTWLNPLIICLVVVALYLVNPSEDNPLHSALFLSYPLPRKQGEPADAPLQYGKGARDFAFVGFYTIVLTFTREFTMQRILRPLAIRAGMKTRGKQARFMEQAYTAIYFGFLGPLGLYVMKKTPVWYFNTDGMYEGFPHRSHLAEVKTYYLFQAAYWAQQMIVLMLAQEKPRKDFKELVAHHIITISLIYLSYAFHFTYMGLAVYTTHDISDFFLATSKILNYMESPIVIPYFIIFLCSWAYLRHFINLRILFSLLPLPMPFPDPINEQILSVLSTFTSYGSSVVAALAPVTAPIVNFASTIFPETVSLLQSIPDRTTTYFNTPSDFATVGPYELNWETQQYKCWISQYITFGLLLALQLVNMFWFYLILRILWRLVASGFKETDDVRSEDSEVDAAEREVTLDELRKEQSDAWAGETGADIRAASDSKPQVLVNGVPVDKANGEAR</sequence>
<name>A0A0D1XMA0_9PEZI</name>
<dbReference type="GO" id="GO:0046513">
    <property type="term" value="P:ceramide biosynthetic process"/>
    <property type="evidence" value="ECO:0007669"/>
    <property type="project" value="InterPro"/>
</dbReference>
<keyword evidence="8" id="KW-0325">Glycoprotein</keyword>
<evidence type="ECO:0000256" key="5">
    <source>
        <dbReference type="ARBA" id="ARBA00022824"/>
    </source>
</evidence>
<evidence type="ECO:0000256" key="4">
    <source>
        <dbReference type="ARBA" id="ARBA00022692"/>
    </source>
</evidence>
<keyword evidence="5" id="KW-0256">Endoplasmic reticulum</keyword>
<dbReference type="STRING" id="253628.A0A0D1XMA0"/>
<keyword evidence="3" id="KW-0808">Transferase</keyword>
<evidence type="ECO:0000256" key="1">
    <source>
        <dbReference type="ARBA" id="ARBA00004477"/>
    </source>
</evidence>
<evidence type="ECO:0000256" key="8">
    <source>
        <dbReference type="ARBA" id="ARBA00023180"/>
    </source>
</evidence>
<feature type="transmembrane region" description="Helical" evidence="11">
    <location>
        <begin position="195"/>
        <end position="213"/>
    </location>
</feature>
<comment type="subcellular location">
    <subcellularLocation>
        <location evidence="1">Endoplasmic reticulum membrane</location>
        <topology evidence="1">Multi-pass membrane protein</topology>
    </subcellularLocation>
</comment>
<feature type="compositionally biased region" description="Polar residues" evidence="10">
    <location>
        <begin position="1"/>
        <end position="10"/>
    </location>
</feature>